<organism evidence="1 2">
    <name type="scientific">Bacteroides fragilis str. 3998T(B)3</name>
    <dbReference type="NCBI Taxonomy" id="1339316"/>
    <lineage>
        <taxon>Bacteria</taxon>
        <taxon>Pseudomonadati</taxon>
        <taxon>Bacteroidota</taxon>
        <taxon>Bacteroidia</taxon>
        <taxon>Bacteroidales</taxon>
        <taxon>Bacteroidaceae</taxon>
        <taxon>Bacteroides</taxon>
    </lineage>
</organism>
<gene>
    <name evidence="1" type="ORF">M125_5341</name>
</gene>
<dbReference type="Proteomes" id="UP000020773">
    <property type="component" value="Unassembled WGS sequence"/>
</dbReference>
<sequence length="129" mass="15368">MNRFGIELGKLMENHLSDILFSERSNREHIHLYRVDNYWVAFERSAFHLCHIYTKSVINAMKVFRVPLPIVVTSVEDREMPFAVGDMECMKRTFVERIYKTGKPVDGKSFNEWHYQNTIVFQDTGYRRS</sequence>
<dbReference type="EMBL" id="JGDB01000320">
    <property type="protein sequence ID" value="EXY88029.1"/>
    <property type="molecule type" value="Genomic_DNA"/>
</dbReference>
<comment type="caution">
    <text evidence="1">The sequence shown here is derived from an EMBL/GenBank/DDBJ whole genome shotgun (WGS) entry which is preliminary data.</text>
</comment>
<protein>
    <submittedName>
        <fullName evidence="1">Putative zinc metalloproteinase/disintegrin</fullName>
    </submittedName>
</protein>
<name>A0A015TUE8_BACFG</name>
<accession>A0A015TUE8</accession>
<dbReference type="AlphaFoldDB" id="A0A015TUE8"/>
<dbReference type="PATRIC" id="fig|1339316.3.peg.5059"/>
<proteinExistence type="predicted"/>
<evidence type="ECO:0000313" key="1">
    <source>
        <dbReference type="EMBL" id="EXY88029.1"/>
    </source>
</evidence>
<dbReference type="RefSeq" id="WP_004292759.1">
    <property type="nucleotide sequence ID" value="NZ_JGDB01000320.1"/>
</dbReference>
<reference evidence="1 2" key="1">
    <citation type="submission" date="2014-02" db="EMBL/GenBank/DDBJ databases">
        <authorList>
            <person name="Sears C."/>
            <person name="Carroll K."/>
            <person name="Sack B.R."/>
            <person name="Qadri F."/>
            <person name="Myers L.L."/>
            <person name="Chung G.-T."/>
            <person name="Escheverria P."/>
            <person name="Fraser C.M."/>
            <person name="Sadzewicz L."/>
            <person name="Shefchek K.A."/>
            <person name="Tallon L."/>
            <person name="Das S.P."/>
            <person name="Daugherty S."/>
            <person name="Mongodin E.F."/>
        </authorList>
    </citation>
    <scope>NUCLEOTIDE SEQUENCE [LARGE SCALE GENOMIC DNA]</scope>
    <source>
        <strain evidence="2">3998T(B)3</strain>
    </source>
</reference>
<evidence type="ECO:0000313" key="2">
    <source>
        <dbReference type="Proteomes" id="UP000020773"/>
    </source>
</evidence>
<dbReference type="GeneID" id="93102858"/>
<dbReference type="GO" id="GO:0007229">
    <property type="term" value="P:integrin-mediated signaling pathway"/>
    <property type="evidence" value="ECO:0007669"/>
    <property type="project" value="UniProtKB-KW"/>
</dbReference>
<keyword evidence="1" id="KW-0401">Integrin</keyword>